<evidence type="ECO:0000313" key="2">
    <source>
        <dbReference type="Proteomes" id="UP000662185"/>
    </source>
</evidence>
<dbReference type="RefSeq" id="WP_190561091.1">
    <property type="nucleotide sequence ID" value="NZ_JACJQU010000007.1"/>
</dbReference>
<gene>
    <name evidence="1" type="ORF">H6G06_14020</name>
</gene>
<sequence length="69" mass="8021">MGKKDDIKQVDAIAREFRMSPELRDVFGTFLEEEKRNGYGGTGNNRGDFTDQELRQKAKEFLEDINYDS</sequence>
<dbReference type="AlphaFoldDB" id="A0A926WHB6"/>
<proteinExistence type="predicted"/>
<reference evidence="2" key="1">
    <citation type="journal article" date="2020" name="ISME J.">
        <title>Comparative genomics reveals insights into cyanobacterial evolution and habitat adaptation.</title>
        <authorList>
            <person name="Chen M.Y."/>
            <person name="Teng W.K."/>
            <person name="Zhao L."/>
            <person name="Hu C.X."/>
            <person name="Zhou Y.K."/>
            <person name="Han B.P."/>
            <person name="Song L.R."/>
            <person name="Shu W.S."/>
        </authorList>
    </citation>
    <scope>NUCLEOTIDE SEQUENCE [LARGE SCALE GENOMIC DNA]</scope>
    <source>
        <strain evidence="2">FACHB-251</strain>
    </source>
</reference>
<evidence type="ECO:0000313" key="1">
    <source>
        <dbReference type="EMBL" id="MBD2294564.1"/>
    </source>
</evidence>
<protein>
    <submittedName>
        <fullName evidence="1">Uncharacterized protein</fullName>
    </submittedName>
</protein>
<organism evidence="1 2">
    <name type="scientific">Anabaena sphaerica FACHB-251</name>
    <dbReference type="NCBI Taxonomy" id="2692883"/>
    <lineage>
        <taxon>Bacteria</taxon>
        <taxon>Bacillati</taxon>
        <taxon>Cyanobacteriota</taxon>
        <taxon>Cyanophyceae</taxon>
        <taxon>Nostocales</taxon>
        <taxon>Nostocaceae</taxon>
        <taxon>Anabaena</taxon>
    </lineage>
</organism>
<comment type="caution">
    <text evidence="1">The sequence shown here is derived from an EMBL/GenBank/DDBJ whole genome shotgun (WGS) entry which is preliminary data.</text>
</comment>
<keyword evidence="2" id="KW-1185">Reference proteome</keyword>
<dbReference type="Proteomes" id="UP000662185">
    <property type="component" value="Unassembled WGS sequence"/>
</dbReference>
<dbReference type="EMBL" id="JACJQU010000007">
    <property type="protein sequence ID" value="MBD2294564.1"/>
    <property type="molecule type" value="Genomic_DNA"/>
</dbReference>
<accession>A0A926WHB6</accession>
<name>A0A926WHB6_9NOST</name>